<proteinExistence type="predicted"/>
<dbReference type="EMBL" id="CADCTR010001691">
    <property type="protein sequence ID" value="CAA9307754.1"/>
    <property type="molecule type" value="Genomic_DNA"/>
</dbReference>
<dbReference type="Pfam" id="PF13354">
    <property type="entry name" value="Beta-lactamase2"/>
    <property type="match status" value="1"/>
</dbReference>
<dbReference type="InterPro" id="IPR045155">
    <property type="entry name" value="Beta-lactam_cat"/>
</dbReference>
<dbReference type="GO" id="GO:0030655">
    <property type="term" value="P:beta-lactam antibiotic catabolic process"/>
    <property type="evidence" value="ECO:0007669"/>
    <property type="project" value="InterPro"/>
</dbReference>
<protein>
    <recommendedName>
        <fullName evidence="1">Beta-lactamase class A catalytic domain-containing protein</fullName>
    </recommendedName>
</protein>
<dbReference type="SUPFAM" id="SSF56601">
    <property type="entry name" value="beta-lactamase/transpeptidase-like"/>
    <property type="match status" value="1"/>
</dbReference>
<dbReference type="InterPro" id="IPR012338">
    <property type="entry name" value="Beta-lactam/transpept-like"/>
</dbReference>
<dbReference type="Gene3D" id="3.40.710.10">
    <property type="entry name" value="DD-peptidase/beta-lactamase superfamily"/>
    <property type="match status" value="1"/>
</dbReference>
<organism evidence="2">
    <name type="scientific">uncultured Chloroflexia bacterium</name>
    <dbReference type="NCBI Taxonomy" id="1672391"/>
    <lineage>
        <taxon>Bacteria</taxon>
        <taxon>Bacillati</taxon>
        <taxon>Chloroflexota</taxon>
        <taxon>Chloroflexia</taxon>
        <taxon>environmental samples</taxon>
    </lineage>
</organism>
<evidence type="ECO:0000259" key="1">
    <source>
        <dbReference type="Pfam" id="PF13354"/>
    </source>
</evidence>
<name>A0A6J4KN72_9CHLR</name>
<feature type="domain" description="Beta-lactamase class A catalytic" evidence="1">
    <location>
        <begin position="2"/>
        <end position="39"/>
    </location>
</feature>
<gene>
    <name evidence="2" type="ORF">AVDCRST_MAG93-5019</name>
</gene>
<dbReference type="AlphaFoldDB" id="A0A6J4KN72"/>
<reference evidence="2" key="1">
    <citation type="submission" date="2020-02" db="EMBL/GenBank/DDBJ databases">
        <authorList>
            <person name="Meier V. D."/>
        </authorList>
    </citation>
    <scope>NUCLEOTIDE SEQUENCE</scope>
    <source>
        <strain evidence="2">AVDCRST_MAG93</strain>
    </source>
</reference>
<feature type="non-terminal residue" evidence="2">
    <location>
        <position position="1"/>
    </location>
</feature>
<evidence type="ECO:0000313" key="2">
    <source>
        <dbReference type="EMBL" id="CAA9307754.1"/>
    </source>
</evidence>
<accession>A0A6J4KN72</accession>
<sequence>DFEDRLPQPLPPDARVSHKIGSYGTTFSDAGLIFPEGSRGLTGAYFMVVMVSGTGESTARAAMREMSFATYRSMTGPGEKAENKRTSGS</sequence>
<dbReference type="GO" id="GO:0008800">
    <property type="term" value="F:beta-lactamase activity"/>
    <property type="evidence" value="ECO:0007669"/>
    <property type="project" value="InterPro"/>
</dbReference>